<evidence type="ECO:0000256" key="1">
    <source>
        <dbReference type="SAM" id="MobiDB-lite"/>
    </source>
</evidence>
<reference evidence="2 3" key="1">
    <citation type="submission" date="2019-09" db="EMBL/GenBank/DDBJ databases">
        <authorList>
            <person name="Ou C."/>
        </authorList>
    </citation>
    <scope>NUCLEOTIDE SEQUENCE [LARGE SCALE GENOMIC DNA]</scope>
    <source>
        <strain evidence="2">S2</strain>
        <tissue evidence="2">Leaf</tissue>
    </source>
</reference>
<feature type="region of interest" description="Disordered" evidence="1">
    <location>
        <begin position="68"/>
        <end position="96"/>
    </location>
</feature>
<evidence type="ECO:0000313" key="2">
    <source>
        <dbReference type="EMBL" id="KAB2627073.1"/>
    </source>
</evidence>
<keyword evidence="3" id="KW-1185">Reference proteome</keyword>
<proteinExistence type="predicted"/>
<accession>A0A5N5HKB1</accession>
<gene>
    <name evidence="2" type="ORF">D8674_020691</name>
</gene>
<reference evidence="2 3" key="3">
    <citation type="submission" date="2019-11" db="EMBL/GenBank/DDBJ databases">
        <title>A de novo genome assembly of a pear dwarfing rootstock.</title>
        <authorList>
            <person name="Wang F."/>
            <person name="Wang J."/>
            <person name="Li S."/>
            <person name="Zhang Y."/>
            <person name="Fang M."/>
            <person name="Ma L."/>
            <person name="Zhao Y."/>
            <person name="Jiang S."/>
        </authorList>
    </citation>
    <scope>NUCLEOTIDE SEQUENCE [LARGE SCALE GENOMIC DNA]</scope>
    <source>
        <strain evidence="2">S2</strain>
        <tissue evidence="2">Leaf</tissue>
    </source>
</reference>
<dbReference type="Proteomes" id="UP000327157">
    <property type="component" value="Chromosome 2"/>
</dbReference>
<protein>
    <submittedName>
        <fullName evidence="2">Uncharacterized protein</fullName>
    </submittedName>
</protein>
<dbReference type="EMBL" id="SMOL01000157">
    <property type="protein sequence ID" value="KAB2627073.1"/>
    <property type="molecule type" value="Genomic_DNA"/>
</dbReference>
<evidence type="ECO:0000313" key="3">
    <source>
        <dbReference type="Proteomes" id="UP000327157"/>
    </source>
</evidence>
<comment type="caution">
    <text evidence="2">The sequence shown here is derived from an EMBL/GenBank/DDBJ whole genome shotgun (WGS) entry which is preliminary data.</text>
</comment>
<feature type="compositionally biased region" description="Low complexity" evidence="1">
    <location>
        <begin position="11"/>
        <end position="23"/>
    </location>
</feature>
<organism evidence="2 3">
    <name type="scientific">Pyrus ussuriensis x Pyrus communis</name>
    <dbReference type="NCBI Taxonomy" id="2448454"/>
    <lineage>
        <taxon>Eukaryota</taxon>
        <taxon>Viridiplantae</taxon>
        <taxon>Streptophyta</taxon>
        <taxon>Embryophyta</taxon>
        <taxon>Tracheophyta</taxon>
        <taxon>Spermatophyta</taxon>
        <taxon>Magnoliopsida</taxon>
        <taxon>eudicotyledons</taxon>
        <taxon>Gunneridae</taxon>
        <taxon>Pentapetalae</taxon>
        <taxon>rosids</taxon>
        <taxon>fabids</taxon>
        <taxon>Rosales</taxon>
        <taxon>Rosaceae</taxon>
        <taxon>Amygdaloideae</taxon>
        <taxon>Maleae</taxon>
        <taxon>Pyrus</taxon>
    </lineage>
</organism>
<dbReference type="AlphaFoldDB" id="A0A5N5HKB1"/>
<reference evidence="3" key="2">
    <citation type="submission" date="2019-10" db="EMBL/GenBank/DDBJ databases">
        <title>A de novo genome assembly of a pear dwarfing rootstock.</title>
        <authorList>
            <person name="Wang F."/>
            <person name="Wang J."/>
            <person name="Li S."/>
            <person name="Zhang Y."/>
            <person name="Fang M."/>
            <person name="Ma L."/>
            <person name="Zhao Y."/>
            <person name="Jiang S."/>
        </authorList>
    </citation>
    <scope>NUCLEOTIDE SEQUENCE [LARGE SCALE GENOMIC DNA]</scope>
</reference>
<dbReference type="OrthoDB" id="1741593at2759"/>
<feature type="region of interest" description="Disordered" evidence="1">
    <location>
        <begin position="1"/>
        <end position="25"/>
    </location>
</feature>
<name>A0A5N5HKB1_9ROSA</name>
<sequence length="156" mass="16989">MVSRPAAALRLSNPSNQSLNSSPFTRENKDDLKCTFYGQTRHIEDTCFAKHGVPDWFPELKKKLRVKKCGSKGNNGGRASLATAPPKAKKAETTSNDLSQTLLTRSTHGDSSSTAGTVGHVLLASDTEHHTGCTDPLLHRKLKRPRLPPMTLAKLC</sequence>